<organism evidence="2 3">
    <name type="scientific">Athelia psychrophila</name>
    <dbReference type="NCBI Taxonomy" id="1759441"/>
    <lineage>
        <taxon>Eukaryota</taxon>
        <taxon>Fungi</taxon>
        <taxon>Dikarya</taxon>
        <taxon>Basidiomycota</taxon>
        <taxon>Agaricomycotina</taxon>
        <taxon>Agaricomycetes</taxon>
        <taxon>Agaricomycetidae</taxon>
        <taxon>Atheliales</taxon>
        <taxon>Atheliaceae</taxon>
        <taxon>Athelia</taxon>
    </lineage>
</organism>
<accession>A0A166B0V2</accession>
<feature type="chain" id="PRO_5007870970" description="Agglutinin-like protein N-terminal domain-containing protein" evidence="1">
    <location>
        <begin position="18"/>
        <end position="271"/>
    </location>
</feature>
<name>A0A166B0V2_9AGAM</name>
<dbReference type="EMBL" id="KV417651">
    <property type="protein sequence ID" value="KZP12163.1"/>
    <property type="molecule type" value="Genomic_DNA"/>
</dbReference>
<evidence type="ECO:0000313" key="2">
    <source>
        <dbReference type="EMBL" id="KZP12163.1"/>
    </source>
</evidence>
<evidence type="ECO:0000313" key="3">
    <source>
        <dbReference type="Proteomes" id="UP000076532"/>
    </source>
</evidence>
<protein>
    <recommendedName>
        <fullName evidence="4">Agglutinin-like protein N-terminal domain-containing protein</fullName>
    </recommendedName>
</protein>
<dbReference type="Proteomes" id="UP000076532">
    <property type="component" value="Unassembled WGS sequence"/>
</dbReference>
<reference evidence="2 3" key="1">
    <citation type="journal article" date="2016" name="Mol. Biol. Evol.">
        <title>Comparative Genomics of Early-Diverging Mushroom-Forming Fungi Provides Insights into the Origins of Lignocellulose Decay Capabilities.</title>
        <authorList>
            <person name="Nagy L.G."/>
            <person name="Riley R."/>
            <person name="Tritt A."/>
            <person name="Adam C."/>
            <person name="Daum C."/>
            <person name="Floudas D."/>
            <person name="Sun H."/>
            <person name="Yadav J.S."/>
            <person name="Pangilinan J."/>
            <person name="Larsson K.H."/>
            <person name="Matsuura K."/>
            <person name="Barry K."/>
            <person name="Labutti K."/>
            <person name="Kuo R."/>
            <person name="Ohm R.A."/>
            <person name="Bhattacharya S.S."/>
            <person name="Shirouzu T."/>
            <person name="Yoshinaga Y."/>
            <person name="Martin F.M."/>
            <person name="Grigoriev I.V."/>
            <person name="Hibbett D.S."/>
        </authorList>
    </citation>
    <scope>NUCLEOTIDE SEQUENCE [LARGE SCALE GENOMIC DNA]</scope>
    <source>
        <strain evidence="2 3">CBS 109695</strain>
    </source>
</reference>
<sequence>MSGRFLVLSALVFGAFALQSQKRDFTNGDVTIYGPSTDYRTQAPTINGYTPYDDTFSFRYQGPESPHKWVGLDNSNLGFTDFPFIDITNTDQGGWRLGNETDSEVVFKLADNYADAFNCSITVGNQTGSAEYFNNAALTYLNTTAAPALRSREVVWGGNFTSQPFASQVISLSKHNTYKASGCSESWNFTATTTDATNTTRTTSGVDGLTLNVPTALPATVVLKNAFDPGFEATLYYSGVLPYLSVKGSSSQIGNISLTQVFSIEFCPDDD</sequence>
<evidence type="ECO:0000256" key="1">
    <source>
        <dbReference type="SAM" id="SignalP"/>
    </source>
</evidence>
<dbReference type="AlphaFoldDB" id="A0A166B0V2"/>
<keyword evidence="1" id="KW-0732">Signal</keyword>
<proteinExistence type="predicted"/>
<feature type="signal peptide" evidence="1">
    <location>
        <begin position="1"/>
        <end position="17"/>
    </location>
</feature>
<keyword evidence="3" id="KW-1185">Reference proteome</keyword>
<dbReference type="OrthoDB" id="2984803at2759"/>
<evidence type="ECO:0008006" key="4">
    <source>
        <dbReference type="Google" id="ProtNLM"/>
    </source>
</evidence>
<gene>
    <name evidence="2" type="ORF">FIBSPDRAFT_870483</name>
</gene>